<evidence type="ECO:0000313" key="1">
    <source>
        <dbReference type="EMBL" id="MBK1880385.1"/>
    </source>
</evidence>
<dbReference type="AlphaFoldDB" id="A0A934VTS6"/>
<name>A0A934VTS6_9BACT</name>
<reference evidence="1" key="1">
    <citation type="submission" date="2021-01" db="EMBL/GenBank/DDBJ databases">
        <title>Modified the classification status of verrucomicrobia.</title>
        <authorList>
            <person name="Feng X."/>
        </authorList>
    </citation>
    <scope>NUCLEOTIDE SEQUENCE</scope>
    <source>
        <strain evidence="1">KCTC 13126</strain>
    </source>
</reference>
<organism evidence="1 2">
    <name type="scientific">Pelagicoccus mobilis</name>
    <dbReference type="NCBI Taxonomy" id="415221"/>
    <lineage>
        <taxon>Bacteria</taxon>
        <taxon>Pseudomonadati</taxon>
        <taxon>Verrucomicrobiota</taxon>
        <taxon>Opitutia</taxon>
        <taxon>Puniceicoccales</taxon>
        <taxon>Pelagicoccaceae</taxon>
        <taxon>Pelagicoccus</taxon>
    </lineage>
</organism>
<comment type="caution">
    <text evidence="1">The sequence shown here is derived from an EMBL/GenBank/DDBJ whole genome shotgun (WGS) entry which is preliminary data.</text>
</comment>
<accession>A0A934VTS6</accession>
<proteinExistence type="predicted"/>
<dbReference type="RefSeq" id="WP_200359295.1">
    <property type="nucleotide sequence ID" value="NZ_JAENIL010000085.1"/>
</dbReference>
<dbReference type="Proteomes" id="UP000617628">
    <property type="component" value="Unassembled WGS sequence"/>
</dbReference>
<evidence type="ECO:0000313" key="2">
    <source>
        <dbReference type="Proteomes" id="UP000617628"/>
    </source>
</evidence>
<keyword evidence="2" id="KW-1185">Reference proteome</keyword>
<sequence length="174" mass="20592">MQAEFFTESPDGYLEERAVLQCEEFDLIFSVTKRWQAADEFSDRFSFVFESLRHEGVYLGVAEFELSEFLPDLSQEVWDAYVRGLKKAEPKVEITFSHFSLERSEPPIILNSVYRQIDYVERLALGDSRKTREIFALIRDRLVVFSFWGDEEILDQNRRAHNLLLTRMDLLEHN</sequence>
<gene>
    <name evidence="1" type="ORF">JIN87_26100</name>
</gene>
<dbReference type="EMBL" id="JAENIL010000085">
    <property type="protein sequence ID" value="MBK1880385.1"/>
    <property type="molecule type" value="Genomic_DNA"/>
</dbReference>
<protein>
    <submittedName>
        <fullName evidence="1">Uncharacterized protein</fullName>
    </submittedName>
</protein>